<keyword evidence="1" id="KW-0479">Metal-binding</keyword>
<dbReference type="InterPro" id="IPR015813">
    <property type="entry name" value="Pyrv/PenolPyrv_kinase-like_dom"/>
</dbReference>
<evidence type="ECO:0000313" key="4">
    <source>
        <dbReference type="EMBL" id="UJO17830.1"/>
    </source>
</evidence>
<dbReference type="GeneID" id="71985657"/>
<gene>
    <name evidence="4" type="ORF">CLAFUR5_05779</name>
</gene>
<evidence type="ECO:0000259" key="3">
    <source>
        <dbReference type="Pfam" id="PF03328"/>
    </source>
</evidence>
<dbReference type="GO" id="GO:0046872">
    <property type="term" value="F:metal ion binding"/>
    <property type="evidence" value="ECO:0007669"/>
    <property type="project" value="UniProtKB-KW"/>
</dbReference>
<evidence type="ECO:0000313" key="5">
    <source>
        <dbReference type="Proteomes" id="UP000756132"/>
    </source>
</evidence>
<protein>
    <submittedName>
        <fullName evidence="4">4-hydroxy-2-oxo-heptane-1,7-dioate aldolase</fullName>
    </submittedName>
</protein>
<feature type="domain" description="HpcH/HpaI aldolase/citrate lyase" evidence="3">
    <location>
        <begin position="65"/>
        <end position="237"/>
    </location>
</feature>
<keyword evidence="2" id="KW-0456">Lyase</keyword>
<dbReference type="GO" id="GO:0016832">
    <property type="term" value="F:aldehyde-lyase activity"/>
    <property type="evidence" value="ECO:0007669"/>
    <property type="project" value="TreeGrafter"/>
</dbReference>
<dbReference type="KEGG" id="ffu:CLAFUR5_05779"/>
<dbReference type="InterPro" id="IPR005000">
    <property type="entry name" value="Aldolase/citrate-lyase_domain"/>
</dbReference>
<organism evidence="4 5">
    <name type="scientific">Passalora fulva</name>
    <name type="common">Tomato leaf mold</name>
    <name type="synonym">Cladosporium fulvum</name>
    <dbReference type="NCBI Taxonomy" id="5499"/>
    <lineage>
        <taxon>Eukaryota</taxon>
        <taxon>Fungi</taxon>
        <taxon>Dikarya</taxon>
        <taxon>Ascomycota</taxon>
        <taxon>Pezizomycotina</taxon>
        <taxon>Dothideomycetes</taxon>
        <taxon>Dothideomycetidae</taxon>
        <taxon>Mycosphaerellales</taxon>
        <taxon>Mycosphaerellaceae</taxon>
        <taxon>Fulvia</taxon>
    </lineage>
</organism>
<dbReference type="InterPro" id="IPR040442">
    <property type="entry name" value="Pyrv_kinase-like_dom_sf"/>
</dbReference>
<dbReference type="SUPFAM" id="SSF51621">
    <property type="entry name" value="Phosphoenolpyruvate/pyruvate domain"/>
    <property type="match status" value="1"/>
</dbReference>
<name>A0A9Q8LI64_PASFU</name>
<dbReference type="Gene3D" id="3.20.20.60">
    <property type="entry name" value="Phosphoenolpyruvate-binding domains"/>
    <property type="match status" value="1"/>
</dbReference>
<sequence>MFTLTDKPSNRAIILLRASGKRVATMATPKLLNTLRNGQTAMTTFLALKGVRHAQVVAHTGLDAAIIDRDVVASAGSSPIVRIRGPSASLVKRAPDTGAHGVLVPMINISPTGVQGRGSAFAAFEHGLSTPVEYVASANDSVVVMLPIESIEGRNDVDEICQVQGVDRVFIGPNDLALALLGSTPAKYTEAKFLAAIDKIVGAARTHDKEVGMLVADGEQACAAKERFDLIAIGTDVRAMQALYRAALEKARS</sequence>
<dbReference type="PANTHER" id="PTHR30502:SF9">
    <property type="entry name" value="HPCH_HPAI ALDOLASE_CITRATE LYASE DOMAIN-CONTAINING PROTEIN"/>
    <property type="match status" value="1"/>
</dbReference>
<evidence type="ECO:0000256" key="1">
    <source>
        <dbReference type="ARBA" id="ARBA00022723"/>
    </source>
</evidence>
<accession>A0A9Q8LI64</accession>
<dbReference type="InterPro" id="IPR050251">
    <property type="entry name" value="HpcH-HpaI_aldolase"/>
</dbReference>
<dbReference type="PANTHER" id="PTHR30502">
    <property type="entry name" value="2-KETO-3-DEOXY-L-RHAMNONATE ALDOLASE"/>
    <property type="match status" value="1"/>
</dbReference>
<reference evidence="4" key="2">
    <citation type="journal article" date="2022" name="Microb. Genom.">
        <title>A chromosome-scale genome assembly of the tomato pathogen Cladosporium fulvum reveals a compartmentalized genome architecture and the presence of a dispensable chromosome.</title>
        <authorList>
            <person name="Zaccaron A.Z."/>
            <person name="Chen L.H."/>
            <person name="Samaras A."/>
            <person name="Stergiopoulos I."/>
        </authorList>
    </citation>
    <scope>NUCLEOTIDE SEQUENCE</scope>
    <source>
        <strain evidence="4">Race5_Kim</strain>
    </source>
</reference>
<dbReference type="RefSeq" id="XP_047762196.1">
    <property type="nucleotide sequence ID" value="XM_047904927.1"/>
</dbReference>
<dbReference type="Pfam" id="PF03328">
    <property type="entry name" value="HpcH_HpaI"/>
    <property type="match status" value="1"/>
</dbReference>
<dbReference type="OrthoDB" id="1621678at2759"/>
<evidence type="ECO:0000256" key="2">
    <source>
        <dbReference type="ARBA" id="ARBA00023239"/>
    </source>
</evidence>
<dbReference type="GO" id="GO:0005737">
    <property type="term" value="C:cytoplasm"/>
    <property type="evidence" value="ECO:0007669"/>
    <property type="project" value="TreeGrafter"/>
</dbReference>
<dbReference type="AlphaFoldDB" id="A0A9Q8LI64"/>
<proteinExistence type="predicted"/>
<dbReference type="Proteomes" id="UP000756132">
    <property type="component" value="Chromosome 5"/>
</dbReference>
<dbReference type="EMBL" id="CP090167">
    <property type="protein sequence ID" value="UJO17830.1"/>
    <property type="molecule type" value="Genomic_DNA"/>
</dbReference>
<keyword evidence="5" id="KW-1185">Reference proteome</keyword>
<reference evidence="4" key="1">
    <citation type="submission" date="2021-12" db="EMBL/GenBank/DDBJ databases">
        <authorList>
            <person name="Zaccaron A."/>
            <person name="Stergiopoulos I."/>
        </authorList>
    </citation>
    <scope>NUCLEOTIDE SEQUENCE</scope>
    <source>
        <strain evidence="4">Race5_Kim</strain>
    </source>
</reference>